<dbReference type="Pfam" id="PF00857">
    <property type="entry name" value="Isochorismatase"/>
    <property type="match status" value="1"/>
</dbReference>
<comment type="caution">
    <text evidence="3">The sequence shown here is derived from an EMBL/GenBank/DDBJ whole genome shotgun (WGS) entry which is preliminary data.</text>
</comment>
<dbReference type="RefSeq" id="WP_244803556.1">
    <property type="nucleotide sequence ID" value="NZ_JALIEA010000011.1"/>
</dbReference>
<name>A0A9X1WK22_9CORY</name>
<dbReference type="SUPFAM" id="SSF52499">
    <property type="entry name" value="Isochorismatase-like hydrolases"/>
    <property type="match status" value="1"/>
</dbReference>
<dbReference type="Gene3D" id="3.40.50.850">
    <property type="entry name" value="Isochorismatase-like"/>
    <property type="match status" value="1"/>
</dbReference>
<proteinExistence type="predicted"/>
<dbReference type="Proteomes" id="UP001139207">
    <property type="component" value="Unassembled WGS sequence"/>
</dbReference>
<gene>
    <name evidence="3" type="ORF">MUN33_03635</name>
</gene>
<dbReference type="InterPro" id="IPR036380">
    <property type="entry name" value="Isochorismatase-like_sf"/>
</dbReference>
<dbReference type="PANTHER" id="PTHR43540">
    <property type="entry name" value="PEROXYUREIDOACRYLATE/UREIDOACRYLATE AMIDOHYDROLASE-RELATED"/>
    <property type="match status" value="1"/>
</dbReference>
<dbReference type="InterPro" id="IPR050272">
    <property type="entry name" value="Isochorismatase-like_hydrls"/>
</dbReference>
<organism evidence="3 4">
    <name type="scientific">Corynebacterium kalidii</name>
    <dbReference type="NCBI Taxonomy" id="2931982"/>
    <lineage>
        <taxon>Bacteria</taxon>
        <taxon>Bacillati</taxon>
        <taxon>Actinomycetota</taxon>
        <taxon>Actinomycetes</taxon>
        <taxon>Mycobacteriales</taxon>
        <taxon>Corynebacteriaceae</taxon>
        <taxon>Corynebacterium</taxon>
    </lineage>
</organism>
<evidence type="ECO:0000256" key="1">
    <source>
        <dbReference type="ARBA" id="ARBA00022801"/>
    </source>
</evidence>
<dbReference type="InterPro" id="IPR016291">
    <property type="entry name" value="Isochorismatase"/>
</dbReference>
<feature type="domain" description="Isochorismatase-like" evidence="2">
    <location>
        <begin position="30"/>
        <end position="203"/>
    </location>
</feature>
<dbReference type="EMBL" id="JALIEA010000011">
    <property type="protein sequence ID" value="MCJ7857807.1"/>
    <property type="molecule type" value="Genomic_DNA"/>
</dbReference>
<evidence type="ECO:0000259" key="2">
    <source>
        <dbReference type="Pfam" id="PF00857"/>
    </source>
</evidence>
<dbReference type="GO" id="GO:0008908">
    <property type="term" value="F:isochorismatase activity"/>
    <property type="evidence" value="ECO:0007669"/>
    <property type="project" value="InterPro"/>
</dbReference>
<reference evidence="3" key="1">
    <citation type="submission" date="2022-04" db="EMBL/GenBank/DDBJ databases">
        <title>Corynebacterium kalidii LD5P10.</title>
        <authorList>
            <person name="Sun J.Q."/>
        </authorList>
    </citation>
    <scope>NUCLEOTIDE SEQUENCE</scope>
    <source>
        <strain evidence="3">LD5P10</strain>
    </source>
</reference>
<dbReference type="PANTHER" id="PTHR43540:SF3">
    <property type="entry name" value="ENTEROBACTIN SYNTHASE COMPONENT B"/>
    <property type="match status" value="1"/>
</dbReference>
<dbReference type="InterPro" id="IPR000868">
    <property type="entry name" value="Isochorismatase-like_dom"/>
</dbReference>
<dbReference type="PRINTS" id="PR01398">
    <property type="entry name" value="ISCHRISMTASE"/>
</dbReference>
<dbReference type="PIRSF" id="PIRSF001111">
    <property type="entry name" value="Isochorismatase"/>
    <property type="match status" value="1"/>
</dbReference>
<sequence length="222" mass="23992">MLPSIQAYPLPVAADLPRGRAPWTVDASRTALLIHDMQNYFIDAFGAGSPMISRVIENIRSLRQTASEAGIPVFYTAQPPKQDPADRGLLWDFWGPGLQEESQAGIVSDLAPGPGDTVLTKWRYDAFYRSDLETLLAEDGRDQLMIAGVYAHIGCLTTATSAFMRDIEPFLVSDAMADFTADDHHSALSFAAARCGRVTDTAQAVAELSRTARTTQVVGSGA</sequence>
<keyword evidence="1" id="KW-0378">Hydrolase</keyword>
<protein>
    <submittedName>
        <fullName evidence="3">Isochorismatase family protein</fullName>
    </submittedName>
</protein>
<accession>A0A9X1WK22</accession>
<keyword evidence="4" id="KW-1185">Reference proteome</keyword>
<evidence type="ECO:0000313" key="4">
    <source>
        <dbReference type="Proteomes" id="UP001139207"/>
    </source>
</evidence>
<dbReference type="AlphaFoldDB" id="A0A9X1WK22"/>
<evidence type="ECO:0000313" key="3">
    <source>
        <dbReference type="EMBL" id="MCJ7857807.1"/>
    </source>
</evidence>